<dbReference type="Pfam" id="PF00201">
    <property type="entry name" value="UDPGT"/>
    <property type="match status" value="1"/>
</dbReference>
<protein>
    <submittedName>
        <fullName evidence="3">AmphDI</fullName>
    </submittedName>
</protein>
<evidence type="ECO:0000256" key="1">
    <source>
        <dbReference type="ARBA" id="ARBA00022676"/>
    </source>
</evidence>
<dbReference type="Gene3D" id="3.40.50.2000">
    <property type="entry name" value="Glycogen Phosphorylase B"/>
    <property type="match status" value="2"/>
</dbReference>
<dbReference type="InterPro" id="IPR050271">
    <property type="entry name" value="UDP-glycosyltransferase"/>
</dbReference>
<reference evidence="3" key="1">
    <citation type="journal article" date="2001" name="Chem. Biol.">
        <title>Amphotericin biosynthesis in Streptomyces nodosus: deductions from analysis of polyketide synthase and late genes.</title>
        <authorList>
            <person name="Caffrey P."/>
            <person name="Lynch S."/>
            <person name="Flood E."/>
            <person name="Finnan S."/>
            <person name="Oliynyk M."/>
        </authorList>
    </citation>
    <scope>NUCLEOTIDE SEQUENCE</scope>
</reference>
<dbReference type="SMR" id="Q93NW9"/>
<dbReference type="SUPFAM" id="SSF53756">
    <property type="entry name" value="UDP-Glycosyltransferase/glycogen phosphorylase"/>
    <property type="match status" value="1"/>
</dbReference>
<dbReference type="KEGG" id="ag:AAK73511"/>
<dbReference type="PANTHER" id="PTHR48043">
    <property type="entry name" value="EG:EG0003.4 PROTEIN-RELATED"/>
    <property type="match status" value="1"/>
</dbReference>
<dbReference type="CDD" id="cd03784">
    <property type="entry name" value="GT1_Gtf-like"/>
    <property type="match status" value="1"/>
</dbReference>
<reference evidence="3" key="2">
    <citation type="journal article" date="2005" name="J. Biol. Chem.">
        <title>Biosynthesis of amphotericin derivatives lacking exocyclic carboxyl groups.</title>
        <authorList>
            <person name="Carmody M."/>
            <person name="Murphy B."/>
            <person name="Byrne B."/>
            <person name="Power P."/>
            <person name="Rai D."/>
            <person name="Rawlings B."/>
            <person name="Caffrey P."/>
        </authorList>
    </citation>
    <scope>NUCLEOTIDE SEQUENCE</scope>
</reference>
<dbReference type="InterPro" id="IPR002213">
    <property type="entry name" value="UDP_glucos_trans"/>
</dbReference>
<proteinExistence type="predicted"/>
<name>Q93NW9_9ACTN</name>
<evidence type="ECO:0000256" key="2">
    <source>
        <dbReference type="ARBA" id="ARBA00022679"/>
    </source>
</evidence>
<dbReference type="CAZy" id="GT1">
    <property type="family name" value="Glycosyltransferase Family 1"/>
</dbReference>
<keyword evidence="2" id="KW-0808">Transferase</keyword>
<sequence>MGGREACGPARSATFRRVLSMGAHRRPILFVSYAESGLLNPLLVLAEELSRRGVEDLWFATDEKARDQIESASADSELQFASLGDTVSQMSAVTWDDETYAEVTQRSRFKAHRAVIRHSFAPETRVEKYRALEKAVEEIQPALMVIESMCQFGYELAITKGIPFVLGVPFLPSNVLTSHVPFAKSYTPSGFPVPHSGLPGKMSLAQRVENELFRVRTLGMFMTKEIREIVEEDNRVRGELGISPEARQMMARIDHAEQVLCYSVAELDYPFPMHEKVRLVGTLVPPLPQAPDDEGLSDWLTEQKSVVFMGFGTITRLTREQVASLVEVARRLEGEGHQVLWKLPSEQQHLLPPAEELPANLRIESWVPSQLDVLAHPNVKVFFTHAGGNGYHEGLYFGKPLVVRPLWVDCDDQAVRGQDFGVSLTVDRPETVDTDDVLDKITRVLNESSFTERAEYYAGLLKAAGGRTAAADLLLGLPVLAND</sequence>
<evidence type="ECO:0000313" key="3">
    <source>
        <dbReference type="EMBL" id="AAK73511.1"/>
    </source>
</evidence>
<keyword evidence="1" id="KW-0328">Glycosyltransferase</keyword>
<dbReference type="PANTHER" id="PTHR48043:SF145">
    <property type="entry name" value="FI06409P-RELATED"/>
    <property type="match status" value="1"/>
</dbReference>
<dbReference type="GO" id="GO:0008194">
    <property type="term" value="F:UDP-glycosyltransferase activity"/>
    <property type="evidence" value="ECO:0007669"/>
    <property type="project" value="InterPro"/>
</dbReference>
<accession>Q93NW9</accession>
<gene>
    <name evidence="3" type="primary">amphDI</name>
</gene>
<organism evidence="3">
    <name type="scientific">Streptomyces nodosus</name>
    <dbReference type="NCBI Taxonomy" id="40318"/>
    <lineage>
        <taxon>Bacteria</taxon>
        <taxon>Bacillati</taxon>
        <taxon>Actinomycetota</taxon>
        <taxon>Actinomycetes</taxon>
        <taxon>Kitasatosporales</taxon>
        <taxon>Streptomycetaceae</taxon>
        <taxon>Streptomyces</taxon>
    </lineage>
</organism>
<dbReference type="EMBL" id="AF357202">
    <property type="protein sequence ID" value="AAK73511.1"/>
    <property type="molecule type" value="Genomic_DNA"/>
</dbReference>
<dbReference type="AlphaFoldDB" id="Q93NW9"/>